<evidence type="ECO:0000256" key="1">
    <source>
        <dbReference type="ARBA" id="ARBA00000448"/>
    </source>
</evidence>
<keyword evidence="21 24" id="KW-0624">Polysaccharide degradation</keyword>
<name>A0A179GDT9_PURLI</name>
<dbReference type="GO" id="GO:0008422">
    <property type="term" value="F:beta-glucosidase activity"/>
    <property type="evidence" value="ECO:0007669"/>
    <property type="project" value="UniProtKB-EC"/>
</dbReference>
<feature type="binding site" evidence="22">
    <location>
        <begin position="200"/>
        <end position="204"/>
    </location>
    <ligand>
        <name>GTP</name>
        <dbReference type="ChEBI" id="CHEBI:37565"/>
    </ligand>
</feature>
<comment type="subcellular location">
    <subcellularLocation>
        <location evidence="4">Secreted</location>
    </subcellularLocation>
</comment>
<keyword evidence="16 22" id="KW-0342">GTP-binding</keyword>
<dbReference type="PRINTS" id="PR00318">
    <property type="entry name" value="GPROTEINA"/>
</dbReference>
<dbReference type="Gene3D" id="3.20.20.300">
    <property type="entry name" value="Glycoside hydrolase, family 3, N-terminal domain"/>
    <property type="match status" value="1"/>
</dbReference>
<comment type="cofactor">
    <cofactor evidence="2">
        <name>Mg(2+)</name>
        <dbReference type="ChEBI" id="CHEBI:18420"/>
    </cofactor>
</comment>
<dbReference type="PRINTS" id="PR01241">
    <property type="entry name" value="GPROTEINAFNG"/>
</dbReference>
<dbReference type="PANTHER" id="PTHR42715:SF5">
    <property type="entry name" value="BETA-GLUCOSIDASE M-RELATED"/>
    <property type="match status" value="1"/>
</dbReference>
<dbReference type="GO" id="GO:0001664">
    <property type="term" value="F:G protein-coupled receptor binding"/>
    <property type="evidence" value="ECO:0007669"/>
    <property type="project" value="InterPro"/>
</dbReference>
<dbReference type="Pfam" id="PF14310">
    <property type="entry name" value="Fn3-like"/>
    <property type="match status" value="1"/>
</dbReference>
<evidence type="ECO:0000256" key="10">
    <source>
        <dbReference type="ARBA" id="ARBA00022723"/>
    </source>
</evidence>
<feature type="binding site" evidence="22">
    <location>
        <begin position="43"/>
        <end position="48"/>
    </location>
    <ligand>
        <name>GTP</name>
        <dbReference type="ChEBI" id="CHEBI:37565"/>
    </ligand>
</feature>
<dbReference type="FunFam" id="3.40.50.300:FF:000692">
    <property type="entry name" value="Guanine nucleotide-binding protein subunit alpha"/>
    <property type="match status" value="1"/>
</dbReference>
<dbReference type="Pfam" id="PF01915">
    <property type="entry name" value="Glyco_hydro_3_C"/>
    <property type="match status" value="1"/>
</dbReference>
<dbReference type="Gene3D" id="1.10.400.10">
    <property type="entry name" value="GI Alpha 1, domain 2-like"/>
    <property type="match status" value="1"/>
</dbReference>
<evidence type="ECO:0000256" key="9">
    <source>
        <dbReference type="ARBA" id="ARBA00022525"/>
    </source>
</evidence>
<comment type="catalytic activity">
    <reaction evidence="1 24">
        <text>Hydrolysis of terminal, non-reducing beta-D-glucosyl residues with release of beta-D-glucose.</text>
        <dbReference type="EC" id="3.2.1.21"/>
    </reaction>
</comment>
<keyword evidence="12 22" id="KW-0547">Nucleotide-binding</keyword>
<dbReference type="SUPFAM" id="SSF47895">
    <property type="entry name" value="Transducin (alpha subunit), insertion domain"/>
    <property type="match status" value="1"/>
</dbReference>
<dbReference type="Gene3D" id="3.40.50.300">
    <property type="entry name" value="P-loop containing nucleotide triphosphate hydrolases"/>
    <property type="match status" value="1"/>
</dbReference>
<evidence type="ECO:0000256" key="18">
    <source>
        <dbReference type="ARBA" id="ARBA00023224"/>
    </source>
</evidence>
<evidence type="ECO:0000313" key="26">
    <source>
        <dbReference type="EMBL" id="OAQ75319.1"/>
    </source>
</evidence>
<evidence type="ECO:0000256" key="19">
    <source>
        <dbReference type="ARBA" id="ARBA00023277"/>
    </source>
</evidence>
<keyword evidence="9" id="KW-0964">Secreted</keyword>
<dbReference type="InterPro" id="IPR017853">
    <property type="entry name" value="GH"/>
</dbReference>
<organism evidence="26 27">
    <name type="scientific">Purpureocillium lilacinum</name>
    <name type="common">Paecilomyces lilacinus</name>
    <dbReference type="NCBI Taxonomy" id="33203"/>
    <lineage>
        <taxon>Eukaryota</taxon>
        <taxon>Fungi</taxon>
        <taxon>Dikarya</taxon>
        <taxon>Ascomycota</taxon>
        <taxon>Pezizomycotina</taxon>
        <taxon>Sordariomycetes</taxon>
        <taxon>Hypocreomycetidae</taxon>
        <taxon>Hypocreales</taxon>
        <taxon>Ophiocordycipitaceae</taxon>
        <taxon>Purpureocillium</taxon>
    </lineage>
</organism>
<gene>
    <name evidence="26" type="ORF">VFPBJ_09294</name>
</gene>
<evidence type="ECO:0000256" key="8">
    <source>
        <dbReference type="ARBA" id="ARBA00011356"/>
    </source>
</evidence>
<dbReference type="EMBL" id="LSBH01000008">
    <property type="protein sequence ID" value="OAQ75319.1"/>
    <property type="molecule type" value="Genomic_DNA"/>
</dbReference>
<evidence type="ECO:0000256" key="4">
    <source>
        <dbReference type="ARBA" id="ARBA00004613"/>
    </source>
</evidence>
<dbReference type="InterPro" id="IPR002772">
    <property type="entry name" value="Glyco_hydro_3_C"/>
</dbReference>
<dbReference type="InterPro" id="IPR027417">
    <property type="entry name" value="P-loop_NTPase"/>
</dbReference>
<comment type="caution">
    <text evidence="26">The sequence shown here is derived from an EMBL/GenBank/DDBJ whole genome shotgun (WGS) entry which is preliminary data.</text>
</comment>
<evidence type="ECO:0000256" key="6">
    <source>
        <dbReference type="ARBA" id="ARBA00005336"/>
    </source>
</evidence>
<dbReference type="FunFam" id="3.40.50.300:FF:000051">
    <property type="entry name" value="Guanine nucleotide-binding protein subunit alpha"/>
    <property type="match status" value="1"/>
</dbReference>
<dbReference type="PROSITE" id="PS00775">
    <property type="entry name" value="GLYCOSYL_HYDROL_F3"/>
    <property type="match status" value="1"/>
</dbReference>
<dbReference type="EC" id="3.2.1.21" evidence="24"/>
<feature type="binding site" evidence="23">
    <location>
        <position position="47"/>
    </location>
    <ligand>
        <name>Mg(2+)</name>
        <dbReference type="ChEBI" id="CHEBI:18420"/>
    </ligand>
</feature>
<evidence type="ECO:0000256" key="20">
    <source>
        <dbReference type="ARBA" id="ARBA00023295"/>
    </source>
</evidence>
<dbReference type="InterPro" id="IPR001764">
    <property type="entry name" value="Glyco_hydro_3_N"/>
</dbReference>
<comment type="function">
    <text evidence="3">Guanine nucleotide-binding proteins (G proteins) are involved as modulators or transducers in various transmembrane signaling systems.</text>
</comment>
<dbReference type="SMART" id="SM00275">
    <property type="entry name" value="G_alpha"/>
    <property type="match status" value="1"/>
</dbReference>
<dbReference type="FunFam" id="1.10.400.10:FF:000009">
    <property type="entry name" value="Guanine nucleotide-binding protein G(O) subunit alpha"/>
    <property type="match status" value="1"/>
</dbReference>
<evidence type="ECO:0000256" key="3">
    <source>
        <dbReference type="ARBA" id="ARBA00003069"/>
    </source>
</evidence>
<comment type="similarity">
    <text evidence="7">Belongs to the G-alpha family. G(q) subfamily.</text>
</comment>
<feature type="binding site" evidence="22">
    <location>
        <position position="327"/>
    </location>
    <ligand>
        <name>GTP</name>
        <dbReference type="ChEBI" id="CHEBI:37565"/>
    </ligand>
</feature>
<protein>
    <recommendedName>
        <fullName evidence="24">beta-glucosidase</fullName>
        <ecNumber evidence="24">3.2.1.21</ecNumber>
    </recommendedName>
</protein>
<keyword evidence="14 23" id="KW-0460">Magnesium</keyword>
<dbReference type="InterPro" id="IPR050288">
    <property type="entry name" value="Cellulose_deg_GH3"/>
</dbReference>
<feature type="binding site" evidence="23">
    <location>
        <position position="181"/>
    </location>
    <ligand>
        <name>Mg(2+)</name>
        <dbReference type="ChEBI" id="CHEBI:18420"/>
    </ligand>
</feature>
<dbReference type="Pfam" id="PF00933">
    <property type="entry name" value="Glyco_hydro_3"/>
    <property type="match status" value="1"/>
</dbReference>
<keyword evidence="20 24" id="KW-0326">Glycosidase</keyword>
<keyword evidence="15" id="KW-0136">Cellulose degradation</keyword>
<dbReference type="InterPro" id="IPR026891">
    <property type="entry name" value="Fn3-like"/>
</dbReference>
<dbReference type="InterPro" id="IPR011025">
    <property type="entry name" value="GproteinA_insert"/>
</dbReference>
<dbReference type="FunFam" id="3.20.20.300:FF:000002">
    <property type="entry name" value="Probable beta-glucosidase"/>
    <property type="match status" value="1"/>
</dbReference>
<dbReference type="InterPro" id="IPR002975">
    <property type="entry name" value="Fungi_Gprotein_alpha"/>
</dbReference>
<evidence type="ECO:0000256" key="5">
    <source>
        <dbReference type="ARBA" id="ARBA00004987"/>
    </source>
</evidence>
<evidence type="ECO:0000313" key="27">
    <source>
        <dbReference type="Proteomes" id="UP000078240"/>
    </source>
</evidence>
<feature type="binding site" evidence="22">
    <location>
        <begin position="269"/>
        <end position="272"/>
    </location>
    <ligand>
        <name>GTP</name>
        <dbReference type="ChEBI" id="CHEBI:37565"/>
    </ligand>
</feature>
<evidence type="ECO:0000256" key="17">
    <source>
        <dbReference type="ARBA" id="ARBA00023180"/>
    </source>
</evidence>
<keyword evidence="11" id="KW-0732">Signal</keyword>
<dbReference type="InterPro" id="IPR019800">
    <property type="entry name" value="Glyco_hydro_3_AS"/>
</dbReference>
<dbReference type="InterPro" id="IPR036881">
    <property type="entry name" value="Glyco_hydro_3_C_sf"/>
</dbReference>
<keyword evidence="10 23" id="KW-0479">Metal-binding</keyword>
<dbReference type="PANTHER" id="PTHR42715">
    <property type="entry name" value="BETA-GLUCOSIDASE"/>
    <property type="match status" value="1"/>
</dbReference>
<feature type="domain" description="Fibronectin type III-like" evidence="25">
    <location>
        <begin position="1087"/>
        <end position="1153"/>
    </location>
</feature>
<dbReference type="SUPFAM" id="SSF51445">
    <property type="entry name" value="(Trans)glycosidases"/>
    <property type="match status" value="1"/>
</dbReference>
<dbReference type="Gene3D" id="3.40.50.1700">
    <property type="entry name" value="Glycoside hydrolase family 3 C-terminal domain"/>
    <property type="match status" value="1"/>
</dbReference>
<dbReference type="CDD" id="cd00066">
    <property type="entry name" value="G-alpha"/>
    <property type="match status" value="1"/>
</dbReference>
<evidence type="ECO:0000256" key="23">
    <source>
        <dbReference type="PIRSR" id="PIRSR601019-2"/>
    </source>
</evidence>
<evidence type="ECO:0000256" key="11">
    <source>
        <dbReference type="ARBA" id="ARBA00022729"/>
    </source>
</evidence>
<dbReference type="GO" id="GO:0030245">
    <property type="term" value="P:cellulose catabolic process"/>
    <property type="evidence" value="ECO:0007669"/>
    <property type="project" value="UniProtKB-UniPathway"/>
</dbReference>
<evidence type="ECO:0000256" key="12">
    <source>
        <dbReference type="ARBA" id="ARBA00022741"/>
    </source>
</evidence>
<dbReference type="AlphaFoldDB" id="A0A179GDT9"/>
<keyword evidence="13 24" id="KW-0378">Hydrolase</keyword>
<evidence type="ECO:0000256" key="21">
    <source>
        <dbReference type="ARBA" id="ARBA00023326"/>
    </source>
</evidence>
<dbReference type="GO" id="GO:0005525">
    <property type="term" value="F:GTP binding"/>
    <property type="evidence" value="ECO:0007669"/>
    <property type="project" value="UniProtKB-KW"/>
</dbReference>
<evidence type="ECO:0000256" key="13">
    <source>
        <dbReference type="ARBA" id="ARBA00022801"/>
    </source>
</evidence>
<comment type="similarity">
    <text evidence="6 24">Belongs to the glycosyl hydrolase 3 family.</text>
</comment>
<dbReference type="Gene3D" id="2.60.40.10">
    <property type="entry name" value="Immunoglobulins"/>
    <property type="match status" value="1"/>
</dbReference>
<evidence type="ECO:0000256" key="22">
    <source>
        <dbReference type="PIRSR" id="PIRSR601019-1"/>
    </source>
</evidence>
<keyword evidence="17" id="KW-0325">Glycoprotein</keyword>
<evidence type="ECO:0000256" key="16">
    <source>
        <dbReference type="ARBA" id="ARBA00023134"/>
    </source>
</evidence>
<evidence type="ECO:0000256" key="14">
    <source>
        <dbReference type="ARBA" id="ARBA00022842"/>
    </source>
</evidence>
<dbReference type="GO" id="GO:0005576">
    <property type="term" value="C:extracellular region"/>
    <property type="evidence" value="ECO:0007669"/>
    <property type="project" value="UniProtKB-SubCell"/>
</dbReference>
<dbReference type="SUPFAM" id="SSF52279">
    <property type="entry name" value="Beta-D-glucan exohydrolase, C-terminal domain"/>
    <property type="match status" value="1"/>
</dbReference>
<evidence type="ECO:0000256" key="7">
    <source>
        <dbReference type="ARBA" id="ARBA00007976"/>
    </source>
</evidence>
<dbReference type="InterPro" id="IPR036962">
    <property type="entry name" value="Glyco_hydro_3_N_sf"/>
</dbReference>
<evidence type="ECO:0000256" key="24">
    <source>
        <dbReference type="RuleBase" id="RU361161"/>
    </source>
</evidence>
<feature type="binding site" evidence="22">
    <location>
        <begin position="175"/>
        <end position="181"/>
    </location>
    <ligand>
        <name>GTP</name>
        <dbReference type="ChEBI" id="CHEBI:37565"/>
    </ligand>
</feature>
<dbReference type="SMART" id="SM01217">
    <property type="entry name" value="Fn3_like"/>
    <property type="match status" value="1"/>
</dbReference>
<dbReference type="UniPathway" id="UPA00696"/>
<evidence type="ECO:0000259" key="25">
    <source>
        <dbReference type="SMART" id="SM01217"/>
    </source>
</evidence>
<dbReference type="InterPro" id="IPR013783">
    <property type="entry name" value="Ig-like_fold"/>
</dbReference>
<dbReference type="GO" id="GO:0046872">
    <property type="term" value="F:metal ion binding"/>
    <property type="evidence" value="ECO:0007669"/>
    <property type="project" value="UniProtKB-KW"/>
</dbReference>
<dbReference type="InterPro" id="IPR001019">
    <property type="entry name" value="Gprotein_alpha_su"/>
</dbReference>
<comment type="pathway">
    <text evidence="5 24">Glycan metabolism; cellulose degradation.</text>
</comment>
<sequence length="1164" mass="128348">MCFGGRDRTNSGAARSHDIDRTLRQDEKRLSKEIKLLLLGAGESGKSTILKQMKLIYSQGFTKRERQEWKPVIFSNIVQSFRTIQEAMTELNYRFDDADNEKYMAHILVEREIGLEETLPHDYFEPIKALWNDSGVKAAIAKGNEYALHDNLTYFIEDMERIWADGYVPNNQDLLRCRLRTTGIMESRFDLGQLTYRMFDVGGQRSERKKWIHCFENVHCLLFLVAISGYDQCLVEDKDGNQMNEALMLWESIANSHWFTKSAMILFLNKMDLFREKLPHSPITKYGFTDYHGPEDDYKSASKYFLDKFKALSRNPEKEIYGHFTNATDTNLLKITMGSVQDMIIQRNLKQLILSISTVLSAPSPTMPSSPRALLCAAAVAGLALWQGAEAQSGGGNVIKNDTHFYGQSPPVYPSPEIVGAEWADAYTKAKALVAQMTLEEKVNLTGGIDLGTGCSGTISPIERLNFTGMCLSDAGNGLRNTDLVNSYPSGIHVGASWNKELAFLRGSSMGGEFKRKGVNVLLGPVVGPAWRVVRGGRNWEGFSVDPYLSGSLVYKSVLGIQEQGVQTSVKHYIANEQETYRMPSGGDKEAVSSNIDDKTMHEVYLWPFQDAVKAGTGNIMCSYQRVNNSYGCANSKTLNGLLKTELGFQGFVVSDWGAQHAGVAAALAGMDMAMPSGSEFWGKHLVEAVKNGSVPESRVTDMATRIVTTWYQFKQDTLFPEPGVGMPKDVTGPHKFVEGRDPSARPVLFQGAVEGHVLVKNTKNTLPLKSPRMLSLFGYSAKSPDLFAPVAGALNSQIWVSGAESIDVNEFISNIISFSPNASHSSIGRNGTLIHGCGSGATTPAVFTAPFESLKIRAARDDTPLFHDFVSAEPIVDPLTDTCIVFGNAFACEGFDRPGVYDNYTDTLIKTVAGQCSKTVVVFHNAGIRIVENFVDHPNVTAIIFAHLPGRDSGEALVSLLYGDLSPSGKLPYTVAKNDTDYGHVLNPDSSEGEFENFPQSNFSEGVYLDYKHFEKEGIEPRYEFGFGLSYTTFNISNIKVNPLQGVNTAEYPAGAVVAGGQSDLWDVLVIVNVDIQNTGKVVGAEVAQLYVAIPNGPAKQLRGFEKRALQPGEVSTVEFKLTRRDLSVWNTAAQKWQLQRGDYRVLVGNSSKNLALRGDINY</sequence>
<evidence type="ECO:0000256" key="15">
    <source>
        <dbReference type="ARBA" id="ARBA00023001"/>
    </source>
</evidence>
<dbReference type="GO" id="GO:0031683">
    <property type="term" value="F:G-protein beta/gamma-subunit complex binding"/>
    <property type="evidence" value="ECO:0007669"/>
    <property type="project" value="InterPro"/>
</dbReference>
<dbReference type="Pfam" id="PF00503">
    <property type="entry name" value="G-alpha"/>
    <property type="match status" value="1"/>
</dbReference>
<dbReference type="GO" id="GO:0003924">
    <property type="term" value="F:GTPase activity"/>
    <property type="evidence" value="ECO:0007669"/>
    <property type="project" value="InterPro"/>
</dbReference>
<comment type="subunit">
    <text evidence="8">G proteins are composed of 3 units; alpha, beta and gamma. The alpha chain contains the guanine nucleotide binding site.</text>
</comment>
<keyword evidence="18" id="KW-0807">Transducer</keyword>
<dbReference type="Proteomes" id="UP000078240">
    <property type="component" value="Unassembled WGS sequence"/>
</dbReference>
<dbReference type="GO" id="GO:0005834">
    <property type="term" value="C:heterotrimeric G-protein complex"/>
    <property type="evidence" value="ECO:0007669"/>
    <property type="project" value="InterPro"/>
</dbReference>
<proteinExistence type="inferred from homology"/>
<dbReference type="GO" id="GO:0007186">
    <property type="term" value="P:G protein-coupled receptor signaling pathway"/>
    <property type="evidence" value="ECO:0007669"/>
    <property type="project" value="InterPro"/>
</dbReference>
<dbReference type="SUPFAM" id="SSF52540">
    <property type="entry name" value="P-loop containing nucleoside triphosphate hydrolases"/>
    <property type="match status" value="1"/>
</dbReference>
<keyword evidence="19 24" id="KW-0119">Carbohydrate metabolism</keyword>
<dbReference type="PROSITE" id="PS51882">
    <property type="entry name" value="G_ALPHA"/>
    <property type="match status" value="1"/>
</dbReference>
<accession>A0A179GDT9</accession>
<reference evidence="26 27" key="1">
    <citation type="submission" date="2016-01" db="EMBL/GenBank/DDBJ databases">
        <title>Biosynthesis of antibiotic leucinostatins and their inhibition on Phytophthora in bio-control Purpureocillium lilacinum.</title>
        <authorList>
            <person name="Wang G."/>
            <person name="Liu Z."/>
            <person name="Lin R."/>
            <person name="Li E."/>
            <person name="Mao Z."/>
            <person name="Ling J."/>
            <person name="Yin W."/>
            <person name="Xie B."/>
        </authorList>
    </citation>
    <scope>NUCLEOTIDE SEQUENCE [LARGE SCALE GENOMIC DNA]</scope>
    <source>
        <strain evidence="26">PLBJ-1</strain>
    </source>
</reference>
<evidence type="ECO:0000256" key="2">
    <source>
        <dbReference type="ARBA" id="ARBA00001946"/>
    </source>
</evidence>